<feature type="region of interest" description="Disordered" evidence="1">
    <location>
        <begin position="55"/>
        <end position="112"/>
    </location>
</feature>
<evidence type="ECO:0000313" key="2">
    <source>
        <dbReference type="EMBL" id="GGX59944.1"/>
    </source>
</evidence>
<evidence type="ECO:0000313" key="3">
    <source>
        <dbReference type="Proteomes" id="UP000619244"/>
    </source>
</evidence>
<evidence type="ECO:0000256" key="1">
    <source>
        <dbReference type="SAM" id="MobiDB-lite"/>
    </source>
</evidence>
<feature type="compositionally biased region" description="Basic and acidic residues" evidence="1">
    <location>
        <begin position="64"/>
        <end position="74"/>
    </location>
</feature>
<comment type="caution">
    <text evidence="2">The sequence shown here is derived from an EMBL/GenBank/DDBJ whole genome shotgun (WGS) entry which is preliminary data.</text>
</comment>
<accession>A0A918NDU8</accession>
<sequence length="112" mass="11462">MDGQVVDEPGQGGGAFGRIEPQGSGDGVQHAVGDVEVAAALQADVVVVADAGEPRDLLAAQPRDAADARLREQPRLLGSEPGAARAGSGSRGAGRRSSRYFGSRPNSDLDQR</sequence>
<name>A0A918NDU8_9ACTN</name>
<dbReference type="EMBL" id="BMVU01000003">
    <property type="protein sequence ID" value="GGX59944.1"/>
    <property type="molecule type" value="Genomic_DNA"/>
</dbReference>
<gene>
    <name evidence="2" type="ORF">GCM10010358_13060</name>
</gene>
<proteinExistence type="predicted"/>
<dbReference type="AlphaFoldDB" id="A0A918NDU8"/>
<dbReference type="Proteomes" id="UP000619244">
    <property type="component" value="Unassembled WGS sequence"/>
</dbReference>
<reference evidence="2" key="2">
    <citation type="submission" date="2020-09" db="EMBL/GenBank/DDBJ databases">
        <authorList>
            <person name="Sun Q."/>
            <person name="Ohkuma M."/>
        </authorList>
    </citation>
    <scope>NUCLEOTIDE SEQUENCE</scope>
    <source>
        <strain evidence="2">JCM 4790</strain>
    </source>
</reference>
<keyword evidence="3" id="KW-1185">Reference proteome</keyword>
<organism evidence="2 3">
    <name type="scientific">Streptomyces minutiscleroticus</name>
    <dbReference type="NCBI Taxonomy" id="68238"/>
    <lineage>
        <taxon>Bacteria</taxon>
        <taxon>Bacillati</taxon>
        <taxon>Actinomycetota</taxon>
        <taxon>Actinomycetes</taxon>
        <taxon>Kitasatosporales</taxon>
        <taxon>Streptomycetaceae</taxon>
        <taxon>Streptomyces</taxon>
    </lineage>
</organism>
<feature type="region of interest" description="Disordered" evidence="1">
    <location>
        <begin position="1"/>
        <end position="31"/>
    </location>
</feature>
<reference evidence="2" key="1">
    <citation type="journal article" date="2014" name="Int. J. Syst. Evol. Microbiol.">
        <title>Complete genome sequence of Corynebacterium casei LMG S-19264T (=DSM 44701T), isolated from a smear-ripened cheese.</title>
        <authorList>
            <consortium name="US DOE Joint Genome Institute (JGI-PGF)"/>
            <person name="Walter F."/>
            <person name="Albersmeier A."/>
            <person name="Kalinowski J."/>
            <person name="Ruckert C."/>
        </authorList>
    </citation>
    <scope>NUCLEOTIDE SEQUENCE</scope>
    <source>
        <strain evidence="2">JCM 4790</strain>
    </source>
</reference>
<protein>
    <submittedName>
        <fullName evidence="2">Uncharacterized protein</fullName>
    </submittedName>
</protein>